<accession>A0A2U3LQJ3</accession>
<dbReference type="OrthoDB" id="2610391at2"/>
<evidence type="ECO:0000313" key="1">
    <source>
        <dbReference type="EMBL" id="SPF54089.1"/>
    </source>
</evidence>
<reference evidence="2" key="1">
    <citation type="submission" date="2018-02" db="EMBL/GenBank/DDBJ databases">
        <authorList>
            <person name="Hausmann B."/>
        </authorList>
    </citation>
    <scope>NUCLEOTIDE SEQUENCE [LARGE SCALE GENOMIC DNA]</scope>
    <source>
        <strain evidence="2">Peat soil MAG SbF1</strain>
    </source>
</reference>
<gene>
    <name evidence="1" type="ORF">SBF1_7350001</name>
</gene>
<protein>
    <submittedName>
        <fullName evidence="1">Uncharacterized protein</fullName>
    </submittedName>
</protein>
<sequence>MEIKVIDSQSPYCGQKFEGGCVYYDIHHTGSSPDLFIIKTPEGLKQILSTSIDVDHYWSQVREEQIERLGAEVGDTVLISREGGGTFKRGFDYSKPHKISRIDSSGHVEFDNGEATIFRPNVKVI</sequence>
<dbReference type="AlphaFoldDB" id="A0A2U3LQJ3"/>
<proteinExistence type="predicted"/>
<dbReference type="Proteomes" id="UP000238916">
    <property type="component" value="Unassembled WGS sequence"/>
</dbReference>
<organism evidence="1 2">
    <name type="scientific">Candidatus Desulfosporosinus infrequens</name>
    <dbReference type="NCBI Taxonomy" id="2043169"/>
    <lineage>
        <taxon>Bacteria</taxon>
        <taxon>Bacillati</taxon>
        <taxon>Bacillota</taxon>
        <taxon>Clostridia</taxon>
        <taxon>Eubacteriales</taxon>
        <taxon>Desulfitobacteriaceae</taxon>
        <taxon>Desulfosporosinus</taxon>
    </lineage>
</organism>
<evidence type="ECO:0000313" key="2">
    <source>
        <dbReference type="Proteomes" id="UP000238916"/>
    </source>
</evidence>
<dbReference type="EMBL" id="OMOF01000707">
    <property type="protein sequence ID" value="SPF54089.1"/>
    <property type="molecule type" value="Genomic_DNA"/>
</dbReference>
<name>A0A2U3LQJ3_9FIRM</name>